<dbReference type="CDD" id="cd01647">
    <property type="entry name" value="RT_LTR"/>
    <property type="match status" value="1"/>
</dbReference>
<dbReference type="OrthoDB" id="2193921at2759"/>
<keyword evidence="10" id="KW-1185">Reference proteome</keyword>
<evidence type="ECO:0000256" key="5">
    <source>
        <dbReference type="ARBA" id="ARBA00022759"/>
    </source>
</evidence>
<evidence type="ECO:0000256" key="7">
    <source>
        <dbReference type="ARBA" id="ARBA00022918"/>
    </source>
</evidence>
<sequence>MHRFSIHQQNEINDEIEKLLRLKIIQKSKSPWCSQIVPIPKPDGSTWLCIDFRALNKATIKDSYPVPRIEEIIDNLQNAKYFSILDATSGYYQLNMDDGSREKTAFSWKTGHYEFVRMPFGLCNAPDTFQRAMDEIFQKESGRFVFNYLDDTIVFSKNEAEHKKHLDTVFGKIRSAGLSLNPKKCKLFRKE</sequence>
<dbReference type="AlphaFoldDB" id="A0A0R0LZG3"/>
<evidence type="ECO:0000256" key="2">
    <source>
        <dbReference type="ARBA" id="ARBA00022679"/>
    </source>
</evidence>
<dbReference type="PANTHER" id="PTHR24559:SF444">
    <property type="entry name" value="REVERSE TRANSCRIPTASE DOMAIN-CONTAINING PROTEIN"/>
    <property type="match status" value="1"/>
</dbReference>
<dbReference type="Proteomes" id="UP000051530">
    <property type="component" value="Unassembled WGS sequence"/>
</dbReference>
<protein>
    <submittedName>
        <fullName evidence="9">Putative retrotransposon</fullName>
    </submittedName>
</protein>
<proteinExistence type="predicted"/>
<dbReference type="InterPro" id="IPR000477">
    <property type="entry name" value="RT_dom"/>
</dbReference>
<dbReference type="GO" id="GO:0004519">
    <property type="term" value="F:endonuclease activity"/>
    <property type="evidence" value="ECO:0007669"/>
    <property type="project" value="UniProtKB-KW"/>
</dbReference>
<comment type="caution">
    <text evidence="9">The sequence shown here is derived from an EMBL/GenBank/DDBJ whole genome shotgun (WGS) entry which is preliminary data.</text>
</comment>
<keyword evidence="5" id="KW-0255">Endonuclease</keyword>
<dbReference type="PANTHER" id="PTHR24559">
    <property type="entry name" value="TRANSPOSON TY3-I GAG-POL POLYPROTEIN"/>
    <property type="match status" value="1"/>
</dbReference>
<dbReference type="EMBL" id="LGUB01000400">
    <property type="protein sequence ID" value="KRH93285.1"/>
    <property type="molecule type" value="Genomic_DNA"/>
</dbReference>
<keyword evidence="3" id="KW-0548">Nucleotidyltransferase</keyword>
<dbReference type="InterPro" id="IPR043502">
    <property type="entry name" value="DNA/RNA_pol_sf"/>
</dbReference>
<evidence type="ECO:0000256" key="3">
    <source>
        <dbReference type="ARBA" id="ARBA00022695"/>
    </source>
</evidence>
<dbReference type="GO" id="GO:0008233">
    <property type="term" value="F:peptidase activity"/>
    <property type="evidence" value="ECO:0007669"/>
    <property type="project" value="UniProtKB-KW"/>
</dbReference>
<evidence type="ECO:0000259" key="8">
    <source>
        <dbReference type="PROSITE" id="PS50878"/>
    </source>
</evidence>
<evidence type="ECO:0000256" key="4">
    <source>
        <dbReference type="ARBA" id="ARBA00022722"/>
    </source>
</evidence>
<evidence type="ECO:0000313" key="10">
    <source>
        <dbReference type="Proteomes" id="UP000051530"/>
    </source>
</evidence>
<dbReference type="VEuPathDB" id="MicrosporidiaDB:M153_1157000575"/>
<feature type="domain" description="Reverse transcriptase" evidence="8">
    <location>
        <begin position="20"/>
        <end position="191"/>
    </location>
</feature>
<keyword evidence="1" id="KW-0645">Protease</keyword>
<feature type="non-terminal residue" evidence="9">
    <location>
        <position position="191"/>
    </location>
</feature>
<dbReference type="InterPro" id="IPR043128">
    <property type="entry name" value="Rev_trsase/Diguanyl_cyclase"/>
</dbReference>
<dbReference type="PROSITE" id="PS50878">
    <property type="entry name" value="RT_POL"/>
    <property type="match status" value="1"/>
</dbReference>
<accession>A0A0R0LZG3</accession>
<keyword evidence="6" id="KW-0378">Hydrolase</keyword>
<dbReference type="FunFam" id="3.10.10.10:FF:000007">
    <property type="entry name" value="Retrovirus-related Pol polyprotein from transposon 17.6-like Protein"/>
    <property type="match status" value="1"/>
</dbReference>
<reference evidence="9 10" key="1">
    <citation type="submission" date="2015-07" db="EMBL/GenBank/DDBJ databases">
        <title>The genome of Pseudoloma neurophilia, a relevant intracellular parasite of the zebrafish.</title>
        <authorList>
            <person name="Ndikumana S."/>
            <person name="Pelin A."/>
            <person name="Sanders J."/>
            <person name="Corradi N."/>
        </authorList>
    </citation>
    <scope>NUCLEOTIDE SEQUENCE [LARGE SCALE GENOMIC DNA]</scope>
    <source>
        <strain evidence="9 10">MK1</strain>
    </source>
</reference>
<dbReference type="GO" id="GO:0006508">
    <property type="term" value="P:proteolysis"/>
    <property type="evidence" value="ECO:0007669"/>
    <property type="project" value="UniProtKB-KW"/>
</dbReference>
<keyword evidence="4" id="KW-0540">Nuclease</keyword>
<dbReference type="Gene3D" id="3.30.70.270">
    <property type="match status" value="1"/>
</dbReference>
<gene>
    <name evidence="9" type="ORF">M153_1157000575</name>
</gene>
<dbReference type="Gene3D" id="3.10.10.10">
    <property type="entry name" value="HIV Type 1 Reverse Transcriptase, subunit A, domain 1"/>
    <property type="match status" value="1"/>
</dbReference>
<dbReference type="Pfam" id="PF00078">
    <property type="entry name" value="RVT_1"/>
    <property type="match status" value="1"/>
</dbReference>
<keyword evidence="7" id="KW-0695">RNA-directed DNA polymerase</keyword>
<evidence type="ECO:0000256" key="6">
    <source>
        <dbReference type="ARBA" id="ARBA00022801"/>
    </source>
</evidence>
<organism evidence="9 10">
    <name type="scientific">Pseudoloma neurophilia</name>
    <dbReference type="NCBI Taxonomy" id="146866"/>
    <lineage>
        <taxon>Eukaryota</taxon>
        <taxon>Fungi</taxon>
        <taxon>Fungi incertae sedis</taxon>
        <taxon>Microsporidia</taxon>
        <taxon>Pseudoloma</taxon>
    </lineage>
</organism>
<evidence type="ECO:0000256" key="1">
    <source>
        <dbReference type="ARBA" id="ARBA00022670"/>
    </source>
</evidence>
<evidence type="ECO:0000313" key="9">
    <source>
        <dbReference type="EMBL" id="KRH93285.1"/>
    </source>
</evidence>
<keyword evidence="2" id="KW-0808">Transferase</keyword>
<dbReference type="GO" id="GO:0003964">
    <property type="term" value="F:RNA-directed DNA polymerase activity"/>
    <property type="evidence" value="ECO:0007669"/>
    <property type="project" value="UniProtKB-KW"/>
</dbReference>
<name>A0A0R0LZG3_9MICR</name>
<dbReference type="SUPFAM" id="SSF56672">
    <property type="entry name" value="DNA/RNA polymerases"/>
    <property type="match status" value="1"/>
</dbReference>
<dbReference type="InterPro" id="IPR053134">
    <property type="entry name" value="RNA-dir_DNA_polymerase"/>
</dbReference>